<keyword evidence="3 5" id="KW-0687">Ribonucleoprotein</keyword>
<dbReference type="PANTHER" id="PTHR10746:SF6">
    <property type="entry name" value="LARGE RIBOSOMAL SUBUNIT PROTEIN UL4M"/>
    <property type="match status" value="1"/>
</dbReference>
<evidence type="ECO:0000256" key="5">
    <source>
        <dbReference type="HAMAP-Rule" id="MF_01328"/>
    </source>
</evidence>
<keyword evidence="8" id="KW-1185">Reference proteome</keyword>
<proteinExistence type="inferred from homology"/>
<comment type="similarity">
    <text evidence="1 5">Belongs to the universal ribosomal protein uL4 family.</text>
</comment>
<name>A0A1C7AF72_9GAMM</name>
<dbReference type="SUPFAM" id="SSF52166">
    <property type="entry name" value="Ribosomal protein L4"/>
    <property type="match status" value="1"/>
</dbReference>
<dbReference type="EMBL" id="AP014936">
    <property type="protein sequence ID" value="BAU49905.1"/>
    <property type="molecule type" value="Genomic_DNA"/>
</dbReference>
<dbReference type="GO" id="GO:0006412">
    <property type="term" value="P:translation"/>
    <property type="evidence" value="ECO:0007669"/>
    <property type="project" value="UniProtKB-UniRule"/>
</dbReference>
<organism evidence="7 8">
    <name type="scientific">Sulfurifustis variabilis</name>
    <dbReference type="NCBI Taxonomy" id="1675686"/>
    <lineage>
        <taxon>Bacteria</taxon>
        <taxon>Pseudomonadati</taxon>
        <taxon>Pseudomonadota</taxon>
        <taxon>Gammaproteobacteria</taxon>
        <taxon>Acidiferrobacterales</taxon>
        <taxon>Acidiferrobacteraceae</taxon>
        <taxon>Sulfurifustis</taxon>
    </lineage>
</organism>
<dbReference type="GO" id="GO:0005840">
    <property type="term" value="C:ribosome"/>
    <property type="evidence" value="ECO:0007669"/>
    <property type="project" value="UniProtKB-KW"/>
</dbReference>
<protein>
    <recommendedName>
        <fullName evidence="4 5">Large ribosomal subunit protein uL4</fullName>
    </recommendedName>
</protein>
<dbReference type="Gene3D" id="3.40.1370.10">
    <property type="match status" value="1"/>
</dbReference>
<comment type="subunit">
    <text evidence="5">Part of the 50S ribosomal subunit.</text>
</comment>
<keyword evidence="5" id="KW-0699">rRNA-binding</keyword>
<accession>A0A1C7AF72</accession>
<comment type="function">
    <text evidence="5">Forms part of the polypeptide exit tunnel.</text>
</comment>
<dbReference type="InterPro" id="IPR023574">
    <property type="entry name" value="Ribosomal_uL4_dom_sf"/>
</dbReference>
<keyword evidence="2 5" id="KW-0689">Ribosomal protein</keyword>
<feature type="region of interest" description="Disordered" evidence="6">
    <location>
        <begin position="49"/>
        <end position="78"/>
    </location>
</feature>
<dbReference type="KEGG" id="sva:SVA_3358"/>
<keyword evidence="5" id="KW-0694">RNA-binding</keyword>
<evidence type="ECO:0000313" key="8">
    <source>
        <dbReference type="Proteomes" id="UP000218899"/>
    </source>
</evidence>
<evidence type="ECO:0000313" key="7">
    <source>
        <dbReference type="EMBL" id="BAU49905.1"/>
    </source>
</evidence>
<dbReference type="HAMAP" id="MF_01328_B">
    <property type="entry name" value="Ribosomal_uL4_B"/>
    <property type="match status" value="1"/>
</dbReference>
<evidence type="ECO:0000256" key="4">
    <source>
        <dbReference type="ARBA" id="ARBA00035244"/>
    </source>
</evidence>
<evidence type="ECO:0000256" key="3">
    <source>
        <dbReference type="ARBA" id="ARBA00023274"/>
    </source>
</evidence>
<gene>
    <name evidence="5" type="primary">rplD</name>
    <name evidence="7" type="ORF">SVA_3358</name>
</gene>
<evidence type="ECO:0000256" key="1">
    <source>
        <dbReference type="ARBA" id="ARBA00010528"/>
    </source>
</evidence>
<dbReference type="AlphaFoldDB" id="A0A1C7AF72"/>
<dbReference type="GO" id="GO:0019843">
    <property type="term" value="F:rRNA binding"/>
    <property type="evidence" value="ECO:0007669"/>
    <property type="project" value="UniProtKB-UniRule"/>
</dbReference>
<dbReference type="InterPro" id="IPR002136">
    <property type="entry name" value="Ribosomal_uL4"/>
</dbReference>
<comment type="function">
    <text evidence="5">One of the primary rRNA binding proteins, this protein initially binds near the 5'-end of the 23S rRNA. It is important during the early stages of 50S assembly. It makes multiple contacts with different domains of the 23S rRNA in the assembled 50S subunit and ribosome.</text>
</comment>
<evidence type="ECO:0000256" key="2">
    <source>
        <dbReference type="ARBA" id="ARBA00022980"/>
    </source>
</evidence>
<reference evidence="7 8" key="1">
    <citation type="submission" date="2015-08" db="EMBL/GenBank/DDBJ databases">
        <title>Complete genome sequence of Sulfurifustis variabilis.</title>
        <authorList>
            <person name="Miura A."/>
            <person name="Kojima H."/>
            <person name="Fukui M."/>
        </authorList>
    </citation>
    <scope>NUCLEOTIDE SEQUENCE [LARGE SCALE GENOMIC DNA]</scope>
    <source>
        <strain evidence="8">skN76</strain>
    </source>
</reference>
<sequence>MKLQVMNEAGQAAGSEIELADAVFGAAFNEPLVHQVVVAYQANARQATRKQKTRAEIRGGGAKPFRQKGTGRARAGTIRSPLWRGGGKVFPASPDENFTQKVNRKMYRGALRAILSELVRQGRLVTVNDFKVAQPKTRTVLAQLKALNAPDALIVTEGLDEGLALAARNLPLVDVRPASAADPVSLLRHEKVVMTAGAIKRLEALLQ</sequence>
<dbReference type="Proteomes" id="UP000218899">
    <property type="component" value="Chromosome"/>
</dbReference>
<dbReference type="NCBIfam" id="TIGR03953">
    <property type="entry name" value="rplD_bact"/>
    <property type="match status" value="1"/>
</dbReference>
<dbReference type="GO" id="GO:0003735">
    <property type="term" value="F:structural constituent of ribosome"/>
    <property type="evidence" value="ECO:0007669"/>
    <property type="project" value="InterPro"/>
</dbReference>
<evidence type="ECO:0000256" key="6">
    <source>
        <dbReference type="SAM" id="MobiDB-lite"/>
    </source>
</evidence>
<dbReference type="GO" id="GO:1990904">
    <property type="term" value="C:ribonucleoprotein complex"/>
    <property type="evidence" value="ECO:0007669"/>
    <property type="project" value="UniProtKB-KW"/>
</dbReference>
<dbReference type="PANTHER" id="PTHR10746">
    <property type="entry name" value="50S RIBOSOMAL PROTEIN L4"/>
    <property type="match status" value="1"/>
</dbReference>
<dbReference type="InterPro" id="IPR013005">
    <property type="entry name" value="Ribosomal_uL4-like"/>
</dbReference>
<dbReference type="Pfam" id="PF00573">
    <property type="entry name" value="Ribosomal_L4"/>
    <property type="match status" value="1"/>
</dbReference>